<reference evidence="6" key="1">
    <citation type="submission" date="2023-10" db="EMBL/GenBank/DDBJ databases">
        <title>Genome sequence of Blautia coccoides DSM 935.</title>
        <authorList>
            <person name="Boeer T."/>
            <person name="Bengelsdorf F.R."/>
            <person name="Daniel R."/>
            <person name="Poehlein A."/>
        </authorList>
    </citation>
    <scope>NUCLEOTIDE SEQUENCE [LARGE SCALE GENOMIC DNA]</scope>
    <source>
        <strain evidence="6">DSM 935</strain>
    </source>
</reference>
<keyword evidence="3" id="KW-0238">DNA-binding</keyword>
<accession>A0ABZ0UJF7</accession>
<feature type="domain" description="HTH lysR-type" evidence="5">
    <location>
        <begin position="1"/>
        <end position="58"/>
    </location>
</feature>
<dbReference type="EMBL" id="CP136422">
    <property type="protein sequence ID" value="WPX76111.1"/>
    <property type="molecule type" value="Genomic_DNA"/>
</dbReference>
<proteinExistence type="inferred from homology"/>
<evidence type="ECO:0000256" key="2">
    <source>
        <dbReference type="ARBA" id="ARBA00023015"/>
    </source>
</evidence>
<dbReference type="Gene3D" id="3.40.190.290">
    <property type="match status" value="1"/>
</dbReference>
<keyword evidence="4" id="KW-0804">Transcription</keyword>
<dbReference type="PANTHER" id="PTHR30346:SF0">
    <property type="entry name" value="HCA OPERON TRANSCRIPTIONAL ACTIVATOR HCAR"/>
    <property type="match status" value="1"/>
</dbReference>
<dbReference type="SUPFAM" id="SSF46785">
    <property type="entry name" value="Winged helix' DNA-binding domain"/>
    <property type="match status" value="1"/>
</dbReference>
<dbReference type="InterPro" id="IPR000847">
    <property type="entry name" value="LysR_HTH_N"/>
</dbReference>
<dbReference type="SUPFAM" id="SSF53850">
    <property type="entry name" value="Periplasmic binding protein-like II"/>
    <property type="match status" value="1"/>
</dbReference>
<evidence type="ECO:0000256" key="1">
    <source>
        <dbReference type="ARBA" id="ARBA00009437"/>
    </source>
</evidence>
<evidence type="ECO:0000259" key="5">
    <source>
        <dbReference type="PROSITE" id="PS50931"/>
    </source>
</evidence>
<dbReference type="InterPro" id="IPR036388">
    <property type="entry name" value="WH-like_DNA-bd_sf"/>
</dbReference>
<evidence type="ECO:0000313" key="7">
    <source>
        <dbReference type="Proteomes" id="UP001325248"/>
    </source>
</evidence>
<keyword evidence="7" id="KW-1185">Reference proteome</keyword>
<evidence type="ECO:0000256" key="3">
    <source>
        <dbReference type="ARBA" id="ARBA00023125"/>
    </source>
</evidence>
<dbReference type="Pfam" id="PF00126">
    <property type="entry name" value="HTH_1"/>
    <property type="match status" value="1"/>
</dbReference>
<organism evidence="6 7">
    <name type="scientific">Blautia producta</name>
    <dbReference type="NCBI Taxonomy" id="33035"/>
    <lineage>
        <taxon>Bacteria</taxon>
        <taxon>Bacillati</taxon>
        <taxon>Bacillota</taxon>
        <taxon>Clostridia</taxon>
        <taxon>Lachnospirales</taxon>
        <taxon>Lachnospiraceae</taxon>
        <taxon>Blautia</taxon>
    </lineage>
</organism>
<evidence type="ECO:0000256" key="4">
    <source>
        <dbReference type="ARBA" id="ARBA00023163"/>
    </source>
</evidence>
<dbReference type="Pfam" id="PF03466">
    <property type="entry name" value="LysR_substrate"/>
    <property type="match status" value="1"/>
</dbReference>
<comment type="similarity">
    <text evidence="1">Belongs to the LysR transcriptional regulatory family.</text>
</comment>
<dbReference type="InterPro" id="IPR036390">
    <property type="entry name" value="WH_DNA-bd_sf"/>
</dbReference>
<dbReference type="CDD" id="cd05466">
    <property type="entry name" value="PBP2_LTTR_substrate"/>
    <property type="match status" value="1"/>
</dbReference>
<protein>
    <submittedName>
        <fullName evidence="6">HTH-type transcriptional regulator HdfR</fullName>
    </submittedName>
</protein>
<name>A0ABZ0UJF7_9FIRM</name>
<dbReference type="PANTHER" id="PTHR30346">
    <property type="entry name" value="TRANSCRIPTIONAL DUAL REGULATOR HCAR-RELATED"/>
    <property type="match status" value="1"/>
</dbReference>
<sequence length="296" mass="33849">MKLSIMREFVRLAAVRNYSRTAEELYMAQSALSRHMTSLEEELNVKLIDRSRNSFALTPMGEIALEGFQKILGEYENLLDKLSRQSEINGGELHLGFLYYDREFYVAKIREVFHRKFPKVKLVLHSYQPMQLETDLLSGKLDAAIIYGASGCCRADIEYLPFLKIPYSLIYCKDHRLASLKAVQISDLSGEKLLCPERTFEINHAGDILMSMLEEGGAHIAEKIMINNYDEVPWIMEETGAVYISPMVNNNAYGSNTEYRFLLPESYYSDVSAVWLSENNNTAVNILCSVIKMCYP</sequence>
<dbReference type="PROSITE" id="PS50931">
    <property type="entry name" value="HTH_LYSR"/>
    <property type="match status" value="1"/>
</dbReference>
<dbReference type="PRINTS" id="PR00039">
    <property type="entry name" value="HTHLYSR"/>
</dbReference>
<dbReference type="Gene3D" id="1.10.10.10">
    <property type="entry name" value="Winged helix-like DNA-binding domain superfamily/Winged helix DNA-binding domain"/>
    <property type="match status" value="1"/>
</dbReference>
<dbReference type="InterPro" id="IPR005119">
    <property type="entry name" value="LysR_subst-bd"/>
</dbReference>
<keyword evidence="2" id="KW-0805">Transcription regulation</keyword>
<evidence type="ECO:0000313" key="6">
    <source>
        <dbReference type="EMBL" id="WPX76111.1"/>
    </source>
</evidence>
<dbReference type="Proteomes" id="UP001325248">
    <property type="component" value="Chromosome"/>
</dbReference>
<gene>
    <name evidence="6" type="primary">hdfR</name>
    <name evidence="6" type="ORF">BLCOC_44900</name>
</gene>